<evidence type="ECO:0000256" key="1">
    <source>
        <dbReference type="SAM" id="SignalP"/>
    </source>
</evidence>
<organism evidence="3 4">
    <name type="scientific">Parahaliea maris</name>
    <dbReference type="NCBI Taxonomy" id="2716870"/>
    <lineage>
        <taxon>Bacteria</taxon>
        <taxon>Pseudomonadati</taxon>
        <taxon>Pseudomonadota</taxon>
        <taxon>Gammaproteobacteria</taxon>
        <taxon>Cellvibrionales</taxon>
        <taxon>Halieaceae</taxon>
        <taxon>Parahaliea</taxon>
    </lineage>
</organism>
<dbReference type="EMBL" id="VRZA01000003">
    <property type="protein sequence ID" value="TXS93977.1"/>
    <property type="molecule type" value="Genomic_DNA"/>
</dbReference>
<keyword evidence="4" id="KW-1185">Reference proteome</keyword>
<evidence type="ECO:0000313" key="4">
    <source>
        <dbReference type="Proteomes" id="UP000321039"/>
    </source>
</evidence>
<name>A0A5C9A2Y6_9GAMM</name>
<protein>
    <submittedName>
        <fullName evidence="3">DUF4136 domain-containing protein</fullName>
    </submittedName>
</protein>
<feature type="domain" description="DUF4136" evidence="2">
    <location>
        <begin position="22"/>
        <end position="182"/>
    </location>
</feature>
<accession>A0A5C9A2Y6</accession>
<dbReference type="Proteomes" id="UP000321039">
    <property type="component" value="Unassembled WGS sequence"/>
</dbReference>
<dbReference type="Pfam" id="PF13590">
    <property type="entry name" value="DUF4136"/>
    <property type="match status" value="1"/>
</dbReference>
<dbReference type="PROSITE" id="PS51257">
    <property type="entry name" value="PROKAR_LIPOPROTEIN"/>
    <property type="match status" value="1"/>
</dbReference>
<evidence type="ECO:0000259" key="2">
    <source>
        <dbReference type="Pfam" id="PF13590"/>
    </source>
</evidence>
<dbReference type="Gene3D" id="3.30.160.670">
    <property type="match status" value="1"/>
</dbReference>
<feature type="signal peptide" evidence="1">
    <location>
        <begin position="1"/>
        <end position="20"/>
    </location>
</feature>
<proteinExistence type="predicted"/>
<evidence type="ECO:0000313" key="3">
    <source>
        <dbReference type="EMBL" id="TXS93977.1"/>
    </source>
</evidence>
<comment type="caution">
    <text evidence="3">The sequence shown here is derived from an EMBL/GenBank/DDBJ whole genome shotgun (WGS) entry which is preliminary data.</text>
</comment>
<dbReference type="RefSeq" id="WP_148068319.1">
    <property type="nucleotide sequence ID" value="NZ_VRZA01000003.1"/>
</dbReference>
<feature type="chain" id="PRO_5022755643" evidence="1">
    <location>
        <begin position="21"/>
        <end position="192"/>
    </location>
</feature>
<gene>
    <name evidence="3" type="ORF">FV139_10160</name>
</gene>
<dbReference type="InterPro" id="IPR025411">
    <property type="entry name" value="DUF4136"/>
</dbReference>
<dbReference type="AlphaFoldDB" id="A0A5C9A2Y6"/>
<sequence length="192" mass="21494">MLRTRLLSIALLILSIAACSGVETRPDDTAKFEAGNYRYYKWRSEPLDNKRNSTDPIYLVDPMLRRAVDRELQAKGYVLDPGQAQFSVDYVYAQGLRMGATAEQASNISPYPGQIPNRNVDQASVDNAIALGGVKETSNIGLQFNDVERREEVWRVVVTKIIDRVNQTDVDAMKKTVNTAIKHGLRPLPKAE</sequence>
<reference evidence="3 4" key="1">
    <citation type="submission" date="2019-08" db="EMBL/GenBank/DDBJ databases">
        <title>Parahaliea maris sp. nov., isolated from the surface seawater.</title>
        <authorList>
            <person name="Liu Y."/>
        </authorList>
    </citation>
    <scope>NUCLEOTIDE SEQUENCE [LARGE SCALE GENOMIC DNA]</scope>
    <source>
        <strain evidence="3 4">HSLHS9</strain>
    </source>
</reference>
<keyword evidence="1" id="KW-0732">Signal</keyword>